<dbReference type="AlphaFoldDB" id="A0A3B3R9Z7"/>
<accession>A0A3B3R9Z7</accession>
<dbReference type="Ensembl" id="ENSPKIT00000039178.1">
    <property type="protein sequence ID" value="ENSPKIP00000014725.1"/>
    <property type="gene ID" value="ENSPKIG00000001692.1"/>
</dbReference>
<reference evidence="2" key="1">
    <citation type="submission" date="2025-08" db="UniProtKB">
        <authorList>
            <consortium name="Ensembl"/>
        </authorList>
    </citation>
    <scope>IDENTIFICATION</scope>
</reference>
<name>A0A3B3R9Z7_9TELE</name>
<sequence length="239" mass="25943">VVGGSMIINDLCYTRFPVMREVGLSLKLRSRTSKLRPQLASSALNPKLRPQLARSALNSQAPPSTPSSALNSQALPSTRKLRPQPQAPPSTRKLRPQLASSALNPQAPPSTPSSALNSRALPTTPNGSSARSVAVTDRVYSRWRSRSKLAVVLMTPTASRTHGMLEGHAPEWSRTHTPNPARPLYLPVSGSMANPEEALSRCMMPYRTCPLAPMSASWACTRSTKVPSGWFSRTQVLRL</sequence>
<feature type="compositionally biased region" description="Polar residues" evidence="1">
    <location>
        <begin position="56"/>
        <end position="76"/>
    </location>
</feature>
<evidence type="ECO:0000256" key="1">
    <source>
        <dbReference type="SAM" id="MobiDB-lite"/>
    </source>
</evidence>
<protein>
    <submittedName>
        <fullName evidence="2">Uncharacterized protein</fullName>
    </submittedName>
</protein>
<keyword evidence="3" id="KW-1185">Reference proteome</keyword>
<organism evidence="2 3">
    <name type="scientific">Paramormyrops kingsleyae</name>
    <dbReference type="NCBI Taxonomy" id="1676925"/>
    <lineage>
        <taxon>Eukaryota</taxon>
        <taxon>Metazoa</taxon>
        <taxon>Chordata</taxon>
        <taxon>Craniata</taxon>
        <taxon>Vertebrata</taxon>
        <taxon>Euteleostomi</taxon>
        <taxon>Actinopterygii</taxon>
        <taxon>Neopterygii</taxon>
        <taxon>Teleostei</taxon>
        <taxon>Osteoglossocephala</taxon>
        <taxon>Osteoglossomorpha</taxon>
        <taxon>Osteoglossiformes</taxon>
        <taxon>Mormyridae</taxon>
        <taxon>Paramormyrops</taxon>
    </lineage>
</organism>
<reference evidence="2" key="2">
    <citation type="submission" date="2025-09" db="UniProtKB">
        <authorList>
            <consortium name="Ensembl"/>
        </authorList>
    </citation>
    <scope>IDENTIFICATION</scope>
</reference>
<evidence type="ECO:0000313" key="2">
    <source>
        <dbReference type="Ensembl" id="ENSPKIP00000014725.1"/>
    </source>
</evidence>
<proteinExistence type="predicted"/>
<feature type="compositionally biased region" description="Polar residues" evidence="1">
    <location>
        <begin position="112"/>
        <end position="131"/>
    </location>
</feature>
<feature type="region of interest" description="Disordered" evidence="1">
    <location>
        <begin position="54"/>
        <end position="137"/>
    </location>
</feature>
<evidence type="ECO:0000313" key="3">
    <source>
        <dbReference type="Proteomes" id="UP000261540"/>
    </source>
</evidence>
<dbReference type="Proteomes" id="UP000261540">
    <property type="component" value="Unplaced"/>
</dbReference>